<proteinExistence type="predicted"/>
<reference evidence="2 3" key="1">
    <citation type="submission" date="2024-04" db="EMBL/GenBank/DDBJ databases">
        <title>Novel species of the genus Ideonella isolated from streams.</title>
        <authorList>
            <person name="Lu H."/>
        </authorList>
    </citation>
    <scope>NUCLEOTIDE SEQUENCE [LARGE SCALE GENOMIC DNA]</scope>
    <source>
        <strain evidence="2 3">DXS29W</strain>
    </source>
</reference>
<dbReference type="InterPro" id="IPR006311">
    <property type="entry name" value="TAT_signal"/>
</dbReference>
<dbReference type="Proteomes" id="UP001371218">
    <property type="component" value="Unassembled WGS sequence"/>
</dbReference>
<gene>
    <name evidence="2" type="ORF">AACH06_05875</name>
</gene>
<organism evidence="2 3">
    <name type="scientific">Ideonella lacteola</name>
    <dbReference type="NCBI Taxonomy" id="2984193"/>
    <lineage>
        <taxon>Bacteria</taxon>
        <taxon>Pseudomonadati</taxon>
        <taxon>Pseudomonadota</taxon>
        <taxon>Betaproteobacteria</taxon>
        <taxon>Burkholderiales</taxon>
        <taxon>Sphaerotilaceae</taxon>
        <taxon>Ideonella</taxon>
    </lineage>
</organism>
<evidence type="ECO:0000313" key="2">
    <source>
        <dbReference type="EMBL" id="MEK8030347.1"/>
    </source>
</evidence>
<dbReference type="RefSeq" id="WP_341424715.1">
    <property type="nucleotide sequence ID" value="NZ_JBBUTG010000003.1"/>
</dbReference>
<name>A0ABU9BNA3_9BURK</name>
<evidence type="ECO:0000313" key="3">
    <source>
        <dbReference type="Proteomes" id="UP001371218"/>
    </source>
</evidence>
<comment type="caution">
    <text evidence="2">The sequence shown here is derived from an EMBL/GenBank/DDBJ whole genome shotgun (WGS) entry which is preliminary data.</text>
</comment>
<keyword evidence="1" id="KW-0732">Signal</keyword>
<sequence length="464" mass="50763">MTHHRSLDLGQARLWQRATRAGRRAWIGAWAAACALAATALVPSAAQAVPSYARQTGSDCAACHVGSFGPQLTPFGIQFKLGGYTDSDGKDGKVPLSAMLVANHTHTSKDAAEAPERFSANDNTALQELSGFIAGRFGDHVGAFVQYTYSDVDRASAMDQIDLRFATPVQFGDKEATVGLSLNTNPTLTDPFNTIGQWRFPYTESDFGYGTGPGPLVEGLASSVIGVNGYMLWDKHWYGELGLYNTLSPSMLNHFNADDVGSFKGLGTYWRLGYMMDRKRDNFSFGLVGFDAKLRPDRSAPLSDHYRDLGVDAAYQWLGNREHIFSVNASYIREWQTLDQTLAGGGASHASNSLNQARVAASYTYDQTWGVTAGLFNTRSSQDSVLNASALNGRSDTAGYMLQADWTPWGKEGSWAAPWANLRLGLQYTGYSRYQGGSRYLDDAGLERRARDNNTLMAFAWVLF</sequence>
<accession>A0ABU9BNA3</accession>
<keyword evidence="3" id="KW-1185">Reference proteome</keyword>
<feature type="chain" id="PRO_5046591911" evidence="1">
    <location>
        <begin position="49"/>
        <end position="464"/>
    </location>
</feature>
<evidence type="ECO:0000256" key="1">
    <source>
        <dbReference type="SAM" id="SignalP"/>
    </source>
</evidence>
<dbReference type="PROSITE" id="PS51318">
    <property type="entry name" value="TAT"/>
    <property type="match status" value="1"/>
</dbReference>
<protein>
    <submittedName>
        <fullName evidence="2">Cytochrome c1 protein</fullName>
    </submittedName>
</protein>
<dbReference type="EMBL" id="JBBUTG010000003">
    <property type="protein sequence ID" value="MEK8030347.1"/>
    <property type="molecule type" value="Genomic_DNA"/>
</dbReference>
<feature type="signal peptide" evidence="1">
    <location>
        <begin position="1"/>
        <end position="48"/>
    </location>
</feature>